<proteinExistence type="predicted"/>
<organism evidence="1">
    <name type="scientific">Ditylum brightwellii</name>
    <dbReference type="NCBI Taxonomy" id="49249"/>
    <lineage>
        <taxon>Eukaryota</taxon>
        <taxon>Sar</taxon>
        <taxon>Stramenopiles</taxon>
        <taxon>Ochrophyta</taxon>
        <taxon>Bacillariophyta</taxon>
        <taxon>Mediophyceae</taxon>
        <taxon>Lithodesmiophycidae</taxon>
        <taxon>Lithodesmiales</taxon>
        <taxon>Lithodesmiaceae</taxon>
        <taxon>Ditylum</taxon>
    </lineage>
</organism>
<name>A0A7S4VEM2_9STRA</name>
<dbReference type="PANTHER" id="PTHR13244:SF7">
    <property type="entry name" value="ZINC FINGER MYND DOMAIN-CONTAINING PROTEIN 10"/>
    <property type="match status" value="1"/>
</dbReference>
<dbReference type="AlphaFoldDB" id="A0A7S4VEM2"/>
<evidence type="ECO:0000313" key="1">
    <source>
        <dbReference type="EMBL" id="CAE4624944.1"/>
    </source>
</evidence>
<dbReference type="PANTHER" id="PTHR13244">
    <property type="entry name" value="ZINC FINGER MYND DOMAIN CONTAINING PROTEIN 10"/>
    <property type="match status" value="1"/>
</dbReference>
<dbReference type="InterPro" id="IPR052298">
    <property type="entry name" value="ZMYND10"/>
</dbReference>
<gene>
    <name evidence="1" type="ORF">DBRI00130_LOCUS24211</name>
</gene>
<dbReference type="EMBL" id="HBNS01030864">
    <property type="protein sequence ID" value="CAE4624944.1"/>
    <property type="molecule type" value="Transcribed_RNA"/>
</dbReference>
<accession>A0A7S4VEM2</accession>
<reference evidence="1" key="1">
    <citation type="submission" date="2021-01" db="EMBL/GenBank/DDBJ databases">
        <authorList>
            <person name="Corre E."/>
            <person name="Pelletier E."/>
            <person name="Niang G."/>
            <person name="Scheremetjew M."/>
            <person name="Finn R."/>
            <person name="Kale V."/>
            <person name="Holt S."/>
            <person name="Cochrane G."/>
            <person name="Meng A."/>
            <person name="Brown T."/>
            <person name="Cohen L."/>
        </authorList>
    </citation>
    <scope>NUCLEOTIDE SEQUENCE</scope>
    <source>
        <strain evidence="1">GSO104</strain>
    </source>
</reference>
<dbReference type="GO" id="GO:0005737">
    <property type="term" value="C:cytoplasm"/>
    <property type="evidence" value="ECO:0007669"/>
    <property type="project" value="TreeGrafter"/>
</dbReference>
<sequence>MAAKNGNSLRCAFTLHVETTIVGMLNLILYRREGCEALNAEVALALVDYCARSMASLAIPLSQNEMLRKQKQPKTPTQLRQRMQHRTPLDEIHDANLDSQYKTSVASVSLARYLCEHIESLHLSAQTRILDTHDYLVMLVPLIDEPPWTRRRRQIESSYSSSSNNNEAVIMVWEKLKENHNWEKVDPVDLLKVTKCEAQCWIALFHLTTTPLCRERYGLNAFRKEQLLKLRKFLTDVMLDQLPILADVRRYMDELTLLTVPENVTGHGSALLLQQVDSIREDIVSQNNSRSWDDVVHCQYDGIFSKVTDATDKALRRISEVYNIDGIENVLAVVGGNVPPRKQSEEVDEASSVEEEEDIVSKPLESVLLCVEHPDKEESIAQFECKPLVGDDGTTTQTPNGLFRRMKMEVCQINAADDYSTDGIQLTTIPSNSTLVANIFFGNGKHSIELQCDDVNLPSVSKENVNGDDSGGKVEQKSRPAKVWRQIGSIQERIVVQIGFKLVAVSNCEGSDETYVIDQVFVSQSAEKA</sequence>
<protein>
    <submittedName>
        <fullName evidence="1">Uncharacterized protein</fullName>
    </submittedName>
</protein>